<organism evidence="10 11">
    <name type="scientific">Candidatus Allofournierella pullicola</name>
    <dbReference type="NCBI Taxonomy" id="2838596"/>
    <lineage>
        <taxon>Bacteria</taxon>
        <taxon>Bacillati</taxon>
        <taxon>Bacillota</taxon>
        <taxon>Clostridia</taxon>
        <taxon>Eubacteriales</taxon>
        <taxon>Oscillospiraceae</taxon>
        <taxon>Allofournierella</taxon>
    </lineage>
</organism>
<gene>
    <name evidence="7" type="primary">argR</name>
    <name evidence="10" type="ORF">H9865_04600</name>
</gene>
<dbReference type="InterPro" id="IPR036390">
    <property type="entry name" value="WH_DNA-bd_sf"/>
</dbReference>
<dbReference type="GO" id="GO:0003677">
    <property type="term" value="F:DNA binding"/>
    <property type="evidence" value="ECO:0007669"/>
    <property type="project" value="UniProtKB-KW"/>
</dbReference>
<evidence type="ECO:0000313" key="11">
    <source>
        <dbReference type="Proteomes" id="UP000824193"/>
    </source>
</evidence>
<keyword evidence="3 7" id="KW-0963">Cytoplasm</keyword>
<dbReference type="Gene3D" id="1.10.10.10">
    <property type="entry name" value="Winged helix-like DNA-binding domain superfamily/Winged helix DNA-binding domain"/>
    <property type="match status" value="1"/>
</dbReference>
<keyword evidence="5 7" id="KW-0238">DNA-binding</keyword>
<evidence type="ECO:0000256" key="3">
    <source>
        <dbReference type="ARBA" id="ARBA00022490"/>
    </source>
</evidence>
<accession>A0A9D1V3D6</accession>
<dbReference type="InterPro" id="IPR036388">
    <property type="entry name" value="WH-like_DNA-bd_sf"/>
</dbReference>
<dbReference type="AlphaFoldDB" id="A0A9D1V3D6"/>
<dbReference type="InterPro" id="IPR020900">
    <property type="entry name" value="Arg_repress_DNA-bd"/>
</dbReference>
<dbReference type="Pfam" id="PF02863">
    <property type="entry name" value="Arg_repressor_C"/>
    <property type="match status" value="1"/>
</dbReference>
<dbReference type="GO" id="GO:0006526">
    <property type="term" value="P:L-arginine biosynthetic process"/>
    <property type="evidence" value="ECO:0007669"/>
    <property type="project" value="UniProtKB-KW"/>
</dbReference>
<dbReference type="SUPFAM" id="SSF55252">
    <property type="entry name" value="C-terminal domain of arginine repressor"/>
    <property type="match status" value="1"/>
</dbReference>
<keyword evidence="6 7" id="KW-0804">Transcription</keyword>
<dbReference type="GO" id="GO:0003700">
    <property type="term" value="F:DNA-binding transcription factor activity"/>
    <property type="evidence" value="ECO:0007669"/>
    <property type="project" value="UniProtKB-UniRule"/>
</dbReference>
<dbReference type="GO" id="GO:0051259">
    <property type="term" value="P:protein complex oligomerization"/>
    <property type="evidence" value="ECO:0007669"/>
    <property type="project" value="InterPro"/>
</dbReference>
<dbReference type="HAMAP" id="MF_00173">
    <property type="entry name" value="Arg_repressor"/>
    <property type="match status" value="1"/>
</dbReference>
<evidence type="ECO:0000256" key="2">
    <source>
        <dbReference type="ARBA" id="ARBA00008316"/>
    </source>
</evidence>
<dbReference type="GO" id="GO:1900079">
    <property type="term" value="P:regulation of arginine biosynthetic process"/>
    <property type="evidence" value="ECO:0007669"/>
    <property type="project" value="UniProtKB-UniRule"/>
</dbReference>
<dbReference type="GO" id="GO:0005737">
    <property type="term" value="C:cytoplasm"/>
    <property type="evidence" value="ECO:0007669"/>
    <property type="project" value="UniProtKB-SubCell"/>
</dbReference>
<feature type="domain" description="Arginine repressor DNA-binding" evidence="8">
    <location>
        <begin position="2"/>
        <end position="62"/>
    </location>
</feature>
<dbReference type="Proteomes" id="UP000824193">
    <property type="component" value="Unassembled WGS sequence"/>
</dbReference>
<dbReference type="SUPFAM" id="SSF46785">
    <property type="entry name" value="Winged helix' DNA-binding domain"/>
    <property type="match status" value="1"/>
</dbReference>
<dbReference type="PRINTS" id="PR01467">
    <property type="entry name" value="ARGREPRESSOR"/>
</dbReference>
<keyword evidence="7" id="KW-0055">Arginine biosynthesis</keyword>
<comment type="similarity">
    <text evidence="2 7">Belongs to the ArgR family.</text>
</comment>
<reference evidence="10" key="2">
    <citation type="submission" date="2021-04" db="EMBL/GenBank/DDBJ databases">
        <authorList>
            <person name="Gilroy R."/>
        </authorList>
    </citation>
    <scope>NUCLEOTIDE SEQUENCE</scope>
    <source>
        <strain evidence="10">2239</strain>
    </source>
</reference>
<dbReference type="InterPro" id="IPR020899">
    <property type="entry name" value="Arg_repress_C"/>
</dbReference>
<evidence type="ECO:0000259" key="9">
    <source>
        <dbReference type="Pfam" id="PF02863"/>
    </source>
</evidence>
<evidence type="ECO:0000256" key="4">
    <source>
        <dbReference type="ARBA" id="ARBA00023015"/>
    </source>
</evidence>
<name>A0A9D1V3D6_9FIRM</name>
<dbReference type="GO" id="GO:0034618">
    <property type="term" value="F:arginine binding"/>
    <property type="evidence" value="ECO:0007669"/>
    <property type="project" value="InterPro"/>
</dbReference>
<keyword evidence="7" id="KW-0678">Repressor</keyword>
<comment type="subcellular location">
    <subcellularLocation>
        <location evidence="1 7">Cytoplasm</location>
    </subcellularLocation>
</comment>
<protein>
    <recommendedName>
        <fullName evidence="7">Arginine repressor</fullName>
    </recommendedName>
</protein>
<dbReference type="InterPro" id="IPR001669">
    <property type="entry name" value="Arg_repress"/>
</dbReference>
<keyword evidence="7" id="KW-0028">Amino-acid biosynthesis</keyword>
<dbReference type="Gene3D" id="3.30.1360.40">
    <property type="match status" value="1"/>
</dbReference>
<dbReference type="InterPro" id="IPR036251">
    <property type="entry name" value="Arg_repress_C_sf"/>
</dbReference>
<comment type="pathway">
    <text evidence="7">Amino-acid biosynthesis; L-arginine biosynthesis [regulation].</text>
</comment>
<dbReference type="PANTHER" id="PTHR34471:SF1">
    <property type="entry name" value="ARGININE REPRESSOR"/>
    <property type="match status" value="1"/>
</dbReference>
<evidence type="ECO:0000313" key="10">
    <source>
        <dbReference type="EMBL" id="HIX05376.1"/>
    </source>
</evidence>
<keyword evidence="4 7" id="KW-0805">Transcription regulation</keyword>
<sequence length="154" mass="17284">MKNDRHAKILELIEQYPIDRQEDLLAYLNEAGFSVTQATVSRDIRQLHLIKAAVGGGKYRYVSSVSAKGARHSQGRFETIFRESVLKADWAGCTVLVRCYPGMASAACELFDSMQWDYDVIGTLSGDDTFLALMRTEEAAQAICAELQQYITRH</sequence>
<evidence type="ECO:0000256" key="7">
    <source>
        <dbReference type="HAMAP-Rule" id="MF_00173"/>
    </source>
</evidence>
<reference evidence="10" key="1">
    <citation type="journal article" date="2021" name="PeerJ">
        <title>Extensive microbial diversity within the chicken gut microbiome revealed by metagenomics and culture.</title>
        <authorList>
            <person name="Gilroy R."/>
            <person name="Ravi A."/>
            <person name="Getino M."/>
            <person name="Pursley I."/>
            <person name="Horton D.L."/>
            <person name="Alikhan N.F."/>
            <person name="Baker D."/>
            <person name="Gharbi K."/>
            <person name="Hall N."/>
            <person name="Watson M."/>
            <person name="Adriaenssens E.M."/>
            <person name="Foster-Nyarko E."/>
            <person name="Jarju S."/>
            <person name="Secka A."/>
            <person name="Antonio M."/>
            <person name="Oren A."/>
            <person name="Chaudhuri R.R."/>
            <person name="La Ragione R."/>
            <person name="Hildebrand F."/>
            <person name="Pallen M.J."/>
        </authorList>
    </citation>
    <scope>NUCLEOTIDE SEQUENCE</scope>
    <source>
        <strain evidence="10">2239</strain>
    </source>
</reference>
<evidence type="ECO:0000256" key="5">
    <source>
        <dbReference type="ARBA" id="ARBA00023125"/>
    </source>
</evidence>
<comment type="caution">
    <text evidence="10">The sequence shown here is derived from an EMBL/GenBank/DDBJ whole genome shotgun (WGS) entry which is preliminary data.</text>
</comment>
<proteinExistence type="inferred from homology"/>
<evidence type="ECO:0000256" key="6">
    <source>
        <dbReference type="ARBA" id="ARBA00023163"/>
    </source>
</evidence>
<comment type="function">
    <text evidence="7">Regulates arginine biosynthesis genes.</text>
</comment>
<feature type="domain" description="Arginine repressor C-terminal" evidence="9">
    <location>
        <begin position="81"/>
        <end position="148"/>
    </location>
</feature>
<evidence type="ECO:0000256" key="1">
    <source>
        <dbReference type="ARBA" id="ARBA00004496"/>
    </source>
</evidence>
<dbReference type="EMBL" id="DXFW01000012">
    <property type="protein sequence ID" value="HIX05376.1"/>
    <property type="molecule type" value="Genomic_DNA"/>
</dbReference>
<evidence type="ECO:0000259" key="8">
    <source>
        <dbReference type="Pfam" id="PF01316"/>
    </source>
</evidence>
<dbReference type="Pfam" id="PF01316">
    <property type="entry name" value="Arg_repressor"/>
    <property type="match status" value="1"/>
</dbReference>
<dbReference type="PANTHER" id="PTHR34471">
    <property type="entry name" value="ARGININE REPRESSOR"/>
    <property type="match status" value="1"/>
</dbReference>